<dbReference type="GeneID" id="10361384"/>
<evidence type="ECO:0000313" key="1">
    <source>
        <dbReference type="EMBL" id="AEA13331.1"/>
    </source>
</evidence>
<dbReference type="EMBL" id="CP002590">
    <property type="protein sequence ID" value="AEA13331.1"/>
    <property type="molecule type" value="Genomic_DNA"/>
</dbReference>
<dbReference type="eggNOG" id="arCOG05675">
    <property type="taxonomic scope" value="Archaea"/>
</dbReference>
<dbReference type="KEGG" id="tuz:TUZN_1871"/>
<proteinExistence type="predicted"/>
<dbReference type="HOGENOM" id="CLU_2379588_0_0_2"/>
<gene>
    <name evidence="1" type="ordered locus">TUZN_1871</name>
</gene>
<accession>F2L419</accession>
<dbReference type="AlphaFoldDB" id="F2L419"/>
<protein>
    <submittedName>
        <fullName evidence="1">Transcriptional regulator, XRE family</fullName>
    </submittedName>
</protein>
<dbReference type="Proteomes" id="UP000008138">
    <property type="component" value="Chromosome"/>
</dbReference>
<reference evidence="1 2" key="1">
    <citation type="journal article" date="2011" name="J. Bacteriol.">
        <title>Complete genome sequence of the thermoacidophilic crenarchaeon Thermoproteus uzoniensis 768-20.</title>
        <authorList>
            <person name="Mardanov A.V."/>
            <person name="Gumerov V.M."/>
            <person name="Beletsky A.V."/>
            <person name="Prokofeva M.I."/>
            <person name="Bonch-Osmolovskaya E.A."/>
            <person name="Ravin N.V."/>
            <person name="Skryabin K.G."/>
        </authorList>
    </citation>
    <scope>NUCLEOTIDE SEQUENCE [LARGE SCALE GENOMIC DNA]</scope>
    <source>
        <strain evidence="1 2">768-20</strain>
    </source>
</reference>
<reference key="2">
    <citation type="submission" date="2011-03" db="EMBL/GenBank/DDBJ databases">
        <title>Complete genome sequence of the thermoacidophilic crenarchaeon Thermoproteus uzoniensis 768-20.</title>
        <authorList>
            <person name="Mardanov A.V."/>
            <person name="Gumerov V.M."/>
            <person name="Beletsky A.V."/>
            <person name="Prokofeva M.I."/>
            <person name="Bonch-Osmolovskaya E.A."/>
            <person name="Ravin N.V."/>
            <person name="Skryabin K.G."/>
        </authorList>
    </citation>
    <scope>NUCLEOTIDE SEQUENCE</scope>
    <source>
        <strain>768-20</strain>
    </source>
</reference>
<dbReference type="STRING" id="999630.TUZN_1871"/>
<sequence length="94" mass="10514">MFAALCDLDYNCRSIRKIGELGIGAEEAFLNFFYLELSALLLGIANIEERRTSAVRFVDEAAERGLRLLSHYKVYSTGPGKWGSGTHVLVFKKV</sequence>
<dbReference type="RefSeq" id="WP_013680666.1">
    <property type="nucleotide sequence ID" value="NC_015315.1"/>
</dbReference>
<organism evidence="1 2">
    <name type="scientific">Thermoproteus uzoniensis (strain 768-20)</name>
    <dbReference type="NCBI Taxonomy" id="999630"/>
    <lineage>
        <taxon>Archaea</taxon>
        <taxon>Thermoproteota</taxon>
        <taxon>Thermoprotei</taxon>
        <taxon>Thermoproteales</taxon>
        <taxon>Thermoproteaceae</taxon>
        <taxon>Thermoproteus</taxon>
    </lineage>
</organism>
<keyword evidence="2" id="KW-1185">Reference proteome</keyword>
<name>F2L419_THEU7</name>
<evidence type="ECO:0000313" key="2">
    <source>
        <dbReference type="Proteomes" id="UP000008138"/>
    </source>
</evidence>